<reference evidence="2 3" key="1">
    <citation type="submission" date="2015-10" db="EMBL/GenBank/DDBJ databases">
        <title>Draft genome sequence of Streptomyces sp. RV15, isolated from a marine sponge.</title>
        <authorList>
            <person name="Ruckert C."/>
            <person name="Abdelmohsen U.R."/>
            <person name="Winkler A."/>
            <person name="Hentschel U."/>
            <person name="Kalinowski J."/>
            <person name="Kampfer P."/>
            <person name="Glaeser S."/>
        </authorList>
    </citation>
    <scope>NUCLEOTIDE SEQUENCE [LARGE SCALE GENOMIC DNA]</scope>
    <source>
        <strain evidence="2 3">RV15</strain>
    </source>
</reference>
<name>A0A117RX72_9ACTN</name>
<evidence type="ECO:0008006" key="4">
    <source>
        <dbReference type="Google" id="ProtNLM"/>
    </source>
</evidence>
<dbReference type="Proteomes" id="UP000053260">
    <property type="component" value="Unassembled WGS sequence"/>
</dbReference>
<evidence type="ECO:0000313" key="3">
    <source>
        <dbReference type="Proteomes" id="UP000053260"/>
    </source>
</evidence>
<organism evidence="2 3">
    <name type="scientific">Streptomyces dysideae</name>
    <dbReference type="NCBI Taxonomy" id="909626"/>
    <lineage>
        <taxon>Bacteria</taxon>
        <taxon>Bacillati</taxon>
        <taxon>Actinomycetota</taxon>
        <taxon>Actinomycetes</taxon>
        <taxon>Kitasatosporales</taxon>
        <taxon>Streptomycetaceae</taxon>
        <taxon>Streptomyces</taxon>
    </lineage>
</organism>
<gene>
    <name evidence="2" type="ORF">AQJ91_46325</name>
</gene>
<dbReference type="EMBL" id="LMXB01000142">
    <property type="protein sequence ID" value="KUO14542.1"/>
    <property type="molecule type" value="Genomic_DNA"/>
</dbReference>
<protein>
    <recommendedName>
        <fullName evidence="4">PPM-type phosphatase domain-containing protein</fullName>
    </recommendedName>
</protein>
<comment type="caution">
    <text evidence="2">The sequence shown here is derived from an EMBL/GenBank/DDBJ whole genome shotgun (WGS) entry which is preliminary data.</text>
</comment>
<accession>A0A117RX72</accession>
<sequence>MRGDTCPACPGELSVRVRPDRTAPHRTAQPQMADLLPTLGPEPAEPRDALLDVLLADVDRHTGGRSTDDMALLAVTRGRANG</sequence>
<evidence type="ECO:0000313" key="2">
    <source>
        <dbReference type="EMBL" id="KUO14542.1"/>
    </source>
</evidence>
<feature type="region of interest" description="Disordered" evidence="1">
    <location>
        <begin position="21"/>
        <end position="44"/>
    </location>
</feature>
<proteinExistence type="predicted"/>
<dbReference type="AlphaFoldDB" id="A0A117RX72"/>
<evidence type="ECO:0000256" key="1">
    <source>
        <dbReference type="SAM" id="MobiDB-lite"/>
    </source>
</evidence>
<keyword evidence="3" id="KW-1185">Reference proteome</keyword>